<feature type="domain" description="DUF2423" evidence="2">
    <location>
        <begin position="1"/>
        <end position="44"/>
    </location>
</feature>
<evidence type="ECO:0000313" key="3">
    <source>
        <dbReference type="EMBL" id="KAL2067875.1"/>
    </source>
</evidence>
<dbReference type="PANTHER" id="PTHR28219:SF1">
    <property type="entry name" value="UPF0642 PROTEIN YBL028C"/>
    <property type="match status" value="1"/>
</dbReference>
<dbReference type="EMBL" id="JAZHXI010000009">
    <property type="protein sequence ID" value="KAL2067875.1"/>
    <property type="molecule type" value="Genomic_DNA"/>
</dbReference>
<dbReference type="Pfam" id="PF10338">
    <property type="entry name" value="YBL028C_N"/>
    <property type="match status" value="1"/>
</dbReference>
<gene>
    <name evidence="3" type="ORF">VTL71DRAFT_15973</name>
</gene>
<comment type="caution">
    <text evidence="3">The sequence shown here is derived from an EMBL/GenBank/DDBJ whole genome shotgun (WGS) entry which is preliminary data.</text>
</comment>
<feature type="compositionally biased region" description="Acidic residues" evidence="1">
    <location>
        <begin position="53"/>
        <end position="66"/>
    </location>
</feature>
<dbReference type="InterPro" id="IPR019434">
    <property type="entry name" value="DUF2423"/>
</dbReference>
<organism evidence="3 4">
    <name type="scientific">Oculimacula yallundae</name>
    <dbReference type="NCBI Taxonomy" id="86028"/>
    <lineage>
        <taxon>Eukaryota</taxon>
        <taxon>Fungi</taxon>
        <taxon>Dikarya</taxon>
        <taxon>Ascomycota</taxon>
        <taxon>Pezizomycotina</taxon>
        <taxon>Leotiomycetes</taxon>
        <taxon>Helotiales</taxon>
        <taxon>Ploettnerulaceae</taxon>
        <taxon>Oculimacula</taxon>
    </lineage>
</organism>
<accession>A0ABR4CD67</accession>
<keyword evidence="4" id="KW-1185">Reference proteome</keyword>
<name>A0ABR4CD67_9HELO</name>
<proteinExistence type="predicted"/>
<evidence type="ECO:0000259" key="2">
    <source>
        <dbReference type="Pfam" id="PF10338"/>
    </source>
</evidence>
<protein>
    <recommendedName>
        <fullName evidence="2">DUF2423 domain-containing protein</fullName>
    </recommendedName>
</protein>
<evidence type="ECO:0000313" key="4">
    <source>
        <dbReference type="Proteomes" id="UP001595075"/>
    </source>
</evidence>
<dbReference type="PANTHER" id="PTHR28219">
    <property type="entry name" value="UPF0642 PROTEIN YBL028C"/>
    <property type="match status" value="1"/>
</dbReference>
<sequence length="132" mass="14412">MAKGARASTKKANNVKLKSKVFGPVETDRTARLSAKLMALAAQPKPKPAEKDVEMEEEDNEAEEVATEEKAAPVAPAKETEAMEVDGESAKPNSKSGKGEIKRRVSKRRSAIVFPKYNERSKVKKSKSKGKK</sequence>
<feature type="compositionally biased region" description="Basic residues" evidence="1">
    <location>
        <begin position="122"/>
        <end position="132"/>
    </location>
</feature>
<reference evidence="3 4" key="1">
    <citation type="journal article" date="2024" name="Commun. Biol.">
        <title>Comparative genomic analysis of thermophilic fungi reveals convergent evolutionary adaptations and gene losses.</title>
        <authorList>
            <person name="Steindorff A.S."/>
            <person name="Aguilar-Pontes M.V."/>
            <person name="Robinson A.J."/>
            <person name="Andreopoulos B."/>
            <person name="LaButti K."/>
            <person name="Kuo A."/>
            <person name="Mondo S."/>
            <person name="Riley R."/>
            <person name="Otillar R."/>
            <person name="Haridas S."/>
            <person name="Lipzen A."/>
            <person name="Grimwood J."/>
            <person name="Schmutz J."/>
            <person name="Clum A."/>
            <person name="Reid I.D."/>
            <person name="Moisan M.C."/>
            <person name="Butler G."/>
            <person name="Nguyen T.T.M."/>
            <person name="Dewar K."/>
            <person name="Conant G."/>
            <person name="Drula E."/>
            <person name="Henrissat B."/>
            <person name="Hansel C."/>
            <person name="Singer S."/>
            <person name="Hutchinson M.I."/>
            <person name="de Vries R.P."/>
            <person name="Natvig D.O."/>
            <person name="Powell A.J."/>
            <person name="Tsang A."/>
            <person name="Grigoriev I.V."/>
        </authorList>
    </citation>
    <scope>NUCLEOTIDE SEQUENCE [LARGE SCALE GENOMIC DNA]</scope>
    <source>
        <strain evidence="3 4">CBS 494.80</strain>
    </source>
</reference>
<feature type="region of interest" description="Disordered" evidence="1">
    <location>
        <begin position="41"/>
        <end position="132"/>
    </location>
</feature>
<evidence type="ECO:0000256" key="1">
    <source>
        <dbReference type="SAM" id="MobiDB-lite"/>
    </source>
</evidence>
<dbReference type="Proteomes" id="UP001595075">
    <property type="component" value="Unassembled WGS sequence"/>
</dbReference>